<dbReference type="Pfam" id="PF12599">
    <property type="entry name" value="DUF3768"/>
    <property type="match status" value="1"/>
</dbReference>
<keyword evidence="2" id="KW-1185">Reference proteome</keyword>
<evidence type="ECO:0008006" key="3">
    <source>
        <dbReference type="Google" id="ProtNLM"/>
    </source>
</evidence>
<comment type="caution">
    <text evidence="1">The sequence shown here is derived from an EMBL/GenBank/DDBJ whole genome shotgun (WGS) entry which is preliminary data.</text>
</comment>
<evidence type="ECO:0000313" key="2">
    <source>
        <dbReference type="Proteomes" id="UP000051936"/>
    </source>
</evidence>
<name>A0A0R3DGX9_9BRAD</name>
<organism evidence="1 2">
    <name type="scientific">Bradyrhizobium manausense</name>
    <dbReference type="NCBI Taxonomy" id="989370"/>
    <lineage>
        <taxon>Bacteria</taxon>
        <taxon>Pseudomonadati</taxon>
        <taxon>Pseudomonadota</taxon>
        <taxon>Alphaproteobacteria</taxon>
        <taxon>Hyphomicrobiales</taxon>
        <taxon>Nitrobacteraceae</taxon>
        <taxon>Bradyrhizobium</taxon>
    </lineage>
</organism>
<dbReference type="OrthoDB" id="1495368at2"/>
<evidence type="ECO:0000313" key="1">
    <source>
        <dbReference type="EMBL" id="KRQ09147.1"/>
    </source>
</evidence>
<reference evidence="1 2" key="1">
    <citation type="submission" date="2015-09" db="EMBL/GenBank/DDBJ databases">
        <title>Draft Genome Sequence of Bradyrhizobium manausense Strain BR 3351T, a Novel Symbiotic Nitrogen-Fixing Alphaproteobacterium Isolated from Brazilian Amazon Rain Forest.</title>
        <authorList>
            <person name="De Araujo J.L."/>
            <person name="Zilli J.E."/>
        </authorList>
    </citation>
    <scope>NUCLEOTIDE SEQUENCE [LARGE SCALE GENOMIC DNA]</scope>
    <source>
        <strain evidence="1 2">BR3351</strain>
    </source>
</reference>
<protein>
    <recommendedName>
        <fullName evidence="3">DUF3768 domain-containing protein</fullName>
    </recommendedName>
</protein>
<dbReference type="AlphaFoldDB" id="A0A0R3DGX9"/>
<accession>A0A0R3DGX9</accession>
<gene>
    <name evidence="1" type="ORF">AOQ71_21185</name>
</gene>
<proteinExistence type="predicted"/>
<dbReference type="RefSeq" id="WP_057750395.1">
    <property type="nucleotide sequence ID" value="NZ_LJYG01000090.1"/>
</dbReference>
<dbReference type="InterPro" id="IPR022243">
    <property type="entry name" value="DUF3768"/>
</dbReference>
<sequence length="112" mass="12894">MSDEQDKTARIRELNDAFRKTFAGGRMMMSASVAALPHMVRSAAWLKVSEFNEWDAGNDPYHEHDFLTFELCNRKFFWKCDYYAPDMQTGSEDPSDPAKTARVGLLMLAEDY</sequence>
<dbReference type="STRING" id="989370.AOQ71_21185"/>
<dbReference type="Proteomes" id="UP000051936">
    <property type="component" value="Unassembled WGS sequence"/>
</dbReference>
<dbReference type="EMBL" id="LJYG01000090">
    <property type="protein sequence ID" value="KRQ09147.1"/>
    <property type="molecule type" value="Genomic_DNA"/>
</dbReference>